<organism evidence="8">
    <name type="scientific">Rhizobium leguminosarum bv. trifolii</name>
    <dbReference type="NCBI Taxonomy" id="386"/>
    <lineage>
        <taxon>Bacteria</taxon>
        <taxon>Pseudomonadati</taxon>
        <taxon>Pseudomonadota</taxon>
        <taxon>Alphaproteobacteria</taxon>
        <taxon>Hyphomicrobiales</taxon>
        <taxon>Rhizobiaceae</taxon>
        <taxon>Rhizobium/Agrobacterium group</taxon>
        <taxon>Rhizobium</taxon>
    </lineage>
</organism>
<dbReference type="SUPFAM" id="SSF55729">
    <property type="entry name" value="Acyl-CoA N-acyltransferases (Nat)"/>
    <property type="match status" value="1"/>
</dbReference>
<evidence type="ECO:0000256" key="3">
    <source>
        <dbReference type="ARBA" id="ARBA00022679"/>
    </source>
</evidence>
<evidence type="ECO:0000256" key="1">
    <source>
        <dbReference type="ARBA" id="ARBA00022491"/>
    </source>
</evidence>
<protein>
    <submittedName>
        <fullName evidence="8">N-acetyltransferase GCN5</fullName>
    </submittedName>
</protein>
<dbReference type="InterPro" id="IPR016181">
    <property type="entry name" value="Acyl_CoA_acyltransferase"/>
</dbReference>
<reference evidence="8" key="2">
    <citation type="journal article" date="2016" name="Front. Microbiol.">
        <title>The Regulatory Protein RosR Affects Rhizobium leguminosarum bv. trifolii Protein Profiles, Cell Surface Properties, and Symbiosis with Clover.</title>
        <authorList>
            <person name="Rachwal K."/>
            <person name="Boguszewska A."/>
            <person name="Kopcinska J."/>
            <person name="Karas M."/>
            <person name="Tchorzewski M."/>
            <person name="Janczarek M."/>
        </authorList>
    </citation>
    <scope>NUCLEOTIDE SEQUENCE</scope>
    <source>
        <strain evidence="8">Rt24.2</strain>
    </source>
</reference>
<evidence type="ECO:0000256" key="5">
    <source>
        <dbReference type="ARBA" id="ARBA00049880"/>
    </source>
</evidence>
<keyword evidence="4" id="KW-0012">Acyltransferase</keyword>
<feature type="compositionally biased region" description="Polar residues" evidence="6">
    <location>
        <begin position="165"/>
        <end position="176"/>
    </location>
</feature>
<dbReference type="EMBL" id="KX487937">
    <property type="protein sequence ID" value="AOO90301.1"/>
    <property type="molecule type" value="Genomic_DNA"/>
</dbReference>
<feature type="region of interest" description="Disordered" evidence="6">
    <location>
        <begin position="164"/>
        <end position="196"/>
    </location>
</feature>
<evidence type="ECO:0000313" key="8">
    <source>
        <dbReference type="EMBL" id="AOO90301.1"/>
    </source>
</evidence>
<dbReference type="CDD" id="cd04301">
    <property type="entry name" value="NAT_SF"/>
    <property type="match status" value="1"/>
</dbReference>
<evidence type="ECO:0000256" key="2">
    <source>
        <dbReference type="ARBA" id="ARBA00022649"/>
    </source>
</evidence>
<dbReference type="Pfam" id="PF13508">
    <property type="entry name" value="Acetyltransf_7"/>
    <property type="match status" value="1"/>
</dbReference>
<keyword evidence="2" id="KW-1277">Toxin-antitoxin system</keyword>
<dbReference type="PANTHER" id="PTHR36449">
    <property type="entry name" value="ACETYLTRANSFERASE-RELATED"/>
    <property type="match status" value="1"/>
</dbReference>
<dbReference type="InterPro" id="IPR000182">
    <property type="entry name" value="GNAT_dom"/>
</dbReference>
<dbReference type="AlphaFoldDB" id="A0A1C9HUE3"/>
<evidence type="ECO:0000256" key="6">
    <source>
        <dbReference type="SAM" id="MobiDB-lite"/>
    </source>
</evidence>
<feature type="domain" description="N-acetyltransferase" evidence="7">
    <location>
        <begin position="1"/>
        <end position="158"/>
    </location>
</feature>
<keyword evidence="1" id="KW-0678">Repressor</keyword>
<reference evidence="8" key="1">
    <citation type="journal article" date="2015" name="BMC Genomics">
        <title>Transcriptome profiling of a Rhizobium leguminosarum bv. trifolii rosR mutant reveals the role of the transcriptional regulator RosR in motility, synthesis of cell-surface components, and other cellular processes.</title>
        <authorList>
            <person name="Rachwal K."/>
            <person name="Matczynska E."/>
            <person name="Janczarek M."/>
        </authorList>
    </citation>
    <scope>NUCLEOTIDE SEQUENCE</scope>
    <source>
        <strain evidence="8">Rt24.2</strain>
    </source>
</reference>
<dbReference type="PANTHER" id="PTHR36449:SF1">
    <property type="entry name" value="ACETYLTRANSFERASE"/>
    <property type="match status" value="1"/>
</dbReference>
<accession>A0A1C9HUE3</accession>
<evidence type="ECO:0000256" key="4">
    <source>
        <dbReference type="ARBA" id="ARBA00023315"/>
    </source>
</evidence>
<evidence type="ECO:0000259" key="7">
    <source>
        <dbReference type="PROSITE" id="PS51186"/>
    </source>
</evidence>
<proteinExistence type="predicted"/>
<dbReference type="Gene3D" id="3.40.630.30">
    <property type="match status" value="1"/>
</dbReference>
<comment type="catalytic activity">
    <reaction evidence="5">
        <text>glycyl-tRNA(Gly) + acetyl-CoA = N-acetylglycyl-tRNA(Gly) + CoA + H(+)</text>
        <dbReference type="Rhea" id="RHEA:81867"/>
        <dbReference type="Rhea" id="RHEA-COMP:9683"/>
        <dbReference type="Rhea" id="RHEA-COMP:19766"/>
        <dbReference type="ChEBI" id="CHEBI:15378"/>
        <dbReference type="ChEBI" id="CHEBI:57287"/>
        <dbReference type="ChEBI" id="CHEBI:57288"/>
        <dbReference type="ChEBI" id="CHEBI:78522"/>
        <dbReference type="ChEBI" id="CHEBI:232036"/>
    </reaction>
</comment>
<keyword evidence="3 8" id="KW-0808">Transferase</keyword>
<name>A0A1C9HUE3_RHILT</name>
<dbReference type="PROSITE" id="PS51186">
    <property type="entry name" value="GNAT"/>
    <property type="match status" value="1"/>
</dbReference>
<dbReference type="GO" id="GO:0016747">
    <property type="term" value="F:acyltransferase activity, transferring groups other than amino-acyl groups"/>
    <property type="evidence" value="ECO:0007669"/>
    <property type="project" value="InterPro"/>
</dbReference>
<sequence>MLSAPTLLGEAHDLQRFDSGHDSLDEWLRRRARANQVSGASRTNVGCEGERFVGYYCLSSGALAVADAPGAIRRNMPDPVPMAVLGRLAIDCNWQGKGIGAALLQDAVLRTGKAAHIMGIRGLLVHAISDEAKAFYEHFGFAASPANPMALVLSLKTQVGLIGENSRSSDNPTTVGSIELPGRQATDSGRVRRWQR</sequence>